<evidence type="ECO:0000256" key="1">
    <source>
        <dbReference type="SAM" id="Phobius"/>
    </source>
</evidence>
<keyword evidence="1" id="KW-0472">Membrane</keyword>
<gene>
    <name evidence="2" type="ORF">EJB05_15096</name>
</gene>
<comment type="caution">
    <text evidence="2">The sequence shown here is derived from an EMBL/GenBank/DDBJ whole genome shotgun (WGS) entry which is preliminary data.</text>
</comment>
<sequence length="162" mass="18571">MPPNRVSSWVLVRTKEVVRRTPASLRARRRLEWSDTKAGWPATSFSHTPTDPCCCSGYHFFSRMPPPSFRPGPAAFYGWSLVLGVMNCANYLPVLCHRLKKKRRKRNDSIVASALMCSFFEVEAAREYSRCQKIEPGKQLLEDKNEHLIMILHCTLSSQEVI</sequence>
<feature type="transmembrane region" description="Helical" evidence="1">
    <location>
        <begin position="74"/>
        <end position="96"/>
    </location>
</feature>
<dbReference type="Gramene" id="TVU41567">
    <property type="protein sequence ID" value="TVU41567"/>
    <property type="gene ID" value="EJB05_15096"/>
</dbReference>
<evidence type="ECO:0000313" key="2">
    <source>
        <dbReference type="EMBL" id="TVU41567.1"/>
    </source>
</evidence>
<organism evidence="2 3">
    <name type="scientific">Eragrostis curvula</name>
    <name type="common">weeping love grass</name>
    <dbReference type="NCBI Taxonomy" id="38414"/>
    <lineage>
        <taxon>Eukaryota</taxon>
        <taxon>Viridiplantae</taxon>
        <taxon>Streptophyta</taxon>
        <taxon>Embryophyta</taxon>
        <taxon>Tracheophyta</taxon>
        <taxon>Spermatophyta</taxon>
        <taxon>Magnoliopsida</taxon>
        <taxon>Liliopsida</taxon>
        <taxon>Poales</taxon>
        <taxon>Poaceae</taxon>
        <taxon>PACMAD clade</taxon>
        <taxon>Chloridoideae</taxon>
        <taxon>Eragrostideae</taxon>
        <taxon>Eragrostidinae</taxon>
        <taxon>Eragrostis</taxon>
    </lineage>
</organism>
<name>A0A5J9W0X9_9POAL</name>
<dbReference type="EMBL" id="RWGY01000007">
    <property type="protein sequence ID" value="TVU41567.1"/>
    <property type="molecule type" value="Genomic_DNA"/>
</dbReference>
<dbReference type="AlphaFoldDB" id="A0A5J9W0X9"/>
<dbReference type="Proteomes" id="UP000324897">
    <property type="component" value="Chromosome 4"/>
</dbReference>
<evidence type="ECO:0000313" key="3">
    <source>
        <dbReference type="Proteomes" id="UP000324897"/>
    </source>
</evidence>
<keyword evidence="3" id="KW-1185">Reference proteome</keyword>
<keyword evidence="1" id="KW-0812">Transmembrane</keyword>
<reference evidence="2 3" key="1">
    <citation type="journal article" date="2019" name="Sci. Rep.">
        <title>A high-quality genome of Eragrostis curvula grass provides insights into Poaceae evolution and supports new strategies to enhance forage quality.</title>
        <authorList>
            <person name="Carballo J."/>
            <person name="Santos B.A.C.M."/>
            <person name="Zappacosta D."/>
            <person name="Garbus I."/>
            <person name="Selva J.P."/>
            <person name="Gallo C.A."/>
            <person name="Diaz A."/>
            <person name="Albertini E."/>
            <person name="Caccamo M."/>
            <person name="Echenique V."/>
        </authorList>
    </citation>
    <scope>NUCLEOTIDE SEQUENCE [LARGE SCALE GENOMIC DNA]</scope>
    <source>
        <strain evidence="3">cv. Victoria</strain>
        <tissue evidence="2">Leaf</tissue>
    </source>
</reference>
<keyword evidence="1" id="KW-1133">Transmembrane helix</keyword>
<protein>
    <submittedName>
        <fullName evidence="2">Uncharacterized protein</fullName>
    </submittedName>
</protein>
<accession>A0A5J9W0X9</accession>
<proteinExistence type="predicted"/>